<keyword evidence="3" id="KW-1185">Reference proteome</keyword>
<protein>
    <submittedName>
        <fullName evidence="2">Uncharacterized protein</fullName>
    </submittedName>
</protein>
<reference evidence="2 3" key="1">
    <citation type="submission" date="2013-02" db="EMBL/GenBank/DDBJ databases">
        <title>The Genome Sequence of Plasmodium inui San Antonio 1.</title>
        <authorList>
            <consortium name="The Broad Institute Genome Sequencing Platform"/>
            <consortium name="The Broad Institute Genome Sequencing Center for Infectious Disease"/>
            <person name="Neafsey D."/>
            <person name="Cheeseman I."/>
            <person name="Volkman S."/>
            <person name="Adams J."/>
            <person name="Walker B."/>
            <person name="Young S.K."/>
            <person name="Zeng Q."/>
            <person name="Gargeya S."/>
            <person name="Fitzgerald M."/>
            <person name="Haas B."/>
            <person name="Abouelleil A."/>
            <person name="Alvarado L."/>
            <person name="Arachchi H.M."/>
            <person name="Berlin A.M."/>
            <person name="Chapman S.B."/>
            <person name="Dewar J."/>
            <person name="Goldberg J."/>
            <person name="Griggs A."/>
            <person name="Gujja S."/>
            <person name="Hansen M."/>
            <person name="Howarth C."/>
            <person name="Imamovic A."/>
            <person name="Larimer J."/>
            <person name="McCowan C."/>
            <person name="Murphy C."/>
            <person name="Neiman D."/>
            <person name="Pearson M."/>
            <person name="Priest M."/>
            <person name="Roberts A."/>
            <person name="Saif S."/>
            <person name="Shea T."/>
            <person name="Sisk P."/>
            <person name="Sykes S."/>
            <person name="Wortman J."/>
            <person name="Nusbaum C."/>
            <person name="Birren B."/>
        </authorList>
    </citation>
    <scope>NUCLEOTIDE SEQUENCE [LARGE SCALE GENOMIC DNA]</scope>
    <source>
        <strain evidence="2 3">San Antonio 1</strain>
    </source>
</reference>
<dbReference type="GeneID" id="20039000"/>
<accession>W7AA72</accession>
<dbReference type="EMBL" id="KI965475">
    <property type="protein sequence ID" value="EUD65999.1"/>
    <property type="molecule type" value="Genomic_DNA"/>
</dbReference>
<evidence type="ECO:0000256" key="1">
    <source>
        <dbReference type="SAM" id="MobiDB-lite"/>
    </source>
</evidence>
<dbReference type="Proteomes" id="UP000030640">
    <property type="component" value="Unassembled WGS sequence"/>
</dbReference>
<organism evidence="2 3">
    <name type="scientific">Plasmodium inui San Antonio 1</name>
    <dbReference type="NCBI Taxonomy" id="1237626"/>
    <lineage>
        <taxon>Eukaryota</taxon>
        <taxon>Sar</taxon>
        <taxon>Alveolata</taxon>
        <taxon>Apicomplexa</taxon>
        <taxon>Aconoidasida</taxon>
        <taxon>Haemosporida</taxon>
        <taxon>Plasmodiidae</taxon>
        <taxon>Plasmodium</taxon>
        <taxon>Plasmodium (Plasmodium)</taxon>
    </lineage>
</organism>
<feature type="compositionally biased region" description="Polar residues" evidence="1">
    <location>
        <begin position="48"/>
        <end position="58"/>
    </location>
</feature>
<gene>
    <name evidence="2" type="ORF">C922_03726</name>
</gene>
<evidence type="ECO:0000313" key="3">
    <source>
        <dbReference type="Proteomes" id="UP000030640"/>
    </source>
</evidence>
<name>W7AA72_9APIC</name>
<sequence>MNRIQGSNRRLEEYARRNKTMNQLRDATPRESRGSRKPKRLPRDRSGRTPQTRTSGATKTKRWKVTETEAIRASEEVERNTRPRQTEAISVRNNFRRRELGGVGATNQRRRSSEAGGRMRRMTIVKGAAGVNQ</sequence>
<dbReference type="RefSeq" id="XP_008817537.1">
    <property type="nucleotide sequence ID" value="XM_008819315.1"/>
</dbReference>
<dbReference type="VEuPathDB" id="PlasmoDB:C922_03726"/>
<proteinExistence type="predicted"/>
<dbReference type="AlphaFoldDB" id="W7AA72"/>
<evidence type="ECO:0000313" key="2">
    <source>
        <dbReference type="EMBL" id="EUD65999.1"/>
    </source>
</evidence>
<feature type="region of interest" description="Disordered" evidence="1">
    <location>
        <begin position="1"/>
        <end position="68"/>
    </location>
</feature>
<feature type="region of interest" description="Disordered" evidence="1">
    <location>
        <begin position="99"/>
        <end position="120"/>
    </location>
</feature>